<feature type="transmembrane region" description="Helical" evidence="7">
    <location>
        <begin position="252"/>
        <end position="269"/>
    </location>
</feature>
<feature type="transmembrane region" description="Helical" evidence="7">
    <location>
        <begin position="7"/>
        <end position="25"/>
    </location>
</feature>
<feature type="transmembrane region" description="Helical" evidence="7">
    <location>
        <begin position="124"/>
        <end position="144"/>
    </location>
</feature>
<feature type="domain" description="EamA" evidence="8">
    <location>
        <begin position="9"/>
        <end position="141"/>
    </location>
</feature>
<feature type="transmembrane region" description="Helical" evidence="7">
    <location>
        <begin position="275"/>
        <end position="293"/>
    </location>
</feature>
<keyword evidence="6 7" id="KW-0472">Membrane</keyword>
<evidence type="ECO:0000256" key="3">
    <source>
        <dbReference type="ARBA" id="ARBA00022475"/>
    </source>
</evidence>
<organism evidence="9 10">
    <name type="scientific">Aquibacillus salsiterrae</name>
    <dbReference type="NCBI Taxonomy" id="2950439"/>
    <lineage>
        <taxon>Bacteria</taxon>
        <taxon>Bacillati</taxon>
        <taxon>Bacillota</taxon>
        <taxon>Bacilli</taxon>
        <taxon>Bacillales</taxon>
        <taxon>Bacillaceae</taxon>
        <taxon>Aquibacillus</taxon>
    </lineage>
</organism>
<gene>
    <name evidence="9" type="ORF">NC799_03545</name>
</gene>
<evidence type="ECO:0000256" key="1">
    <source>
        <dbReference type="ARBA" id="ARBA00004651"/>
    </source>
</evidence>
<feature type="transmembrane region" description="Helical" evidence="7">
    <location>
        <begin position="218"/>
        <end position="240"/>
    </location>
</feature>
<keyword evidence="5 7" id="KW-1133">Transmembrane helix</keyword>
<evidence type="ECO:0000313" key="9">
    <source>
        <dbReference type="EMBL" id="MDC3415984.1"/>
    </source>
</evidence>
<dbReference type="EMBL" id="JAMQKC010000002">
    <property type="protein sequence ID" value="MDC3415984.1"/>
    <property type="molecule type" value="Genomic_DNA"/>
</dbReference>
<feature type="transmembrane region" description="Helical" evidence="7">
    <location>
        <begin position="156"/>
        <end position="178"/>
    </location>
</feature>
<evidence type="ECO:0000313" key="10">
    <source>
        <dbReference type="Proteomes" id="UP001145069"/>
    </source>
</evidence>
<comment type="subcellular location">
    <subcellularLocation>
        <location evidence="1">Cell membrane</location>
        <topology evidence="1">Multi-pass membrane protein</topology>
    </subcellularLocation>
</comment>
<feature type="domain" description="EamA" evidence="8">
    <location>
        <begin position="156"/>
        <end position="292"/>
    </location>
</feature>
<dbReference type="PANTHER" id="PTHR32322:SF18">
    <property type="entry name" value="S-ADENOSYLMETHIONINE_S-ADENOSYLHOMOCYSTEINE TRANSPORTER"/>
    <property type="match status" value="1"/>
</dbReference>
<feature type="transmembrane region" description="Helical" evidence="7">
    <location>
        <begin position="190"/>
        <end position="212"/>
    </location>
</feature>
<keyword evidence="4 7" id="KW-0812">Transmembrane</keyword>
<feature type="transmembrane region" description="Helical" evidence="7">
    <location>
        <begin position="96"/>
        <end position="117"/>
    </location>
</feature>
<feature type="transmembrane region" description="Helical" evidence="7">
    <location>
        <begin position="37"/>
        <end position="56"/>
    </location>
</feature>
<dbReference type="SUPFAM" id="SSF103481">
    <property type="entry name" value="Multidrug resistance efflux transporter EmrE"/>
    <property type="match status" value="2"/>
</dbReference>
<evidence type="ECO:0000256" key="7">
    <source>
        <dbReference type="SAM" id="Phobius"/>
    </source>
</evidence>
<dbReference type="AlphaFoldDB" id="A0A9X3WEJ5"/>
<dbReference type="RefSeq" id="WP_272444964.1">
    <property type="nucleotide sequence ID" value="NZ_JAMQKC010000002.1"/>
</dbReference>
<feature type="transmembrane region" description="Helical" evidence="7">
    <location>
        <begin position="68"/>
        <end position="90"/>
    </location>
</feature>
<evidence type="ECO:0000256" key="2">
    <source>
        <dbReference type="ARBA" id="ARBA00007362"/>
    </source>
</evidence>
<comment type="similarity">
    <text evidence="2">Belongs to the EamA transporter family.</text>
</comment>
<dbReference type="PANTHER" id="PTHR32322">
    <property type="entry name" value="INNER MEMBRANE TRANSPORTER"/>
    <property type="match status" value="1"/>
</dbReference>
<evidence type="ECO:0000256" key="4">
    <source>
        <dbReference type="ARBA" id="ARBA00022692"/>
    </source>
</evidence>
<comment type="caution">
    <text evidence="9">The sequence shown here is derived from an EMBL/GenBank/DDBJ whole genome shotgun (WGS) entry which is preliminary data.</text>
</comment>
<dbReference type="Gene3D" id="1.10.3730.20">
    <property type="match status" value="1"/>
</dbReference>
<name>A0A9X3WEJ5_9BACI</name>
<dbReference type="Proteomes" id="UP001145069">
    <property type="component" value="Unassembled WGS sequence"/>
</dbReference>
<dbReference type="Pfam" id="PF00892">
    <property type="entry name" value="EamA"/>
    <property type="match status" value="2"/>
</dbReference>
<keyword evidence="3" id="KW-1003">Cell membrane</keyword>
<evidence type="ECO:0000256" key="6">
    <source>
        <dbReference type="ARBA" id="ARBA00023136"/>
    </source>
</evidence>
<dbReference type="GO" id="GO:0005886">
    <property type="term" value="C:plasma membrane"/>
    <property type="evidence" value="ECO:0007669"/>
    <property type="project" value="UniProtKB-SubCell"/>
</dbReference>
<proteinExistence type="inferred from homology"/>
<reference evidence="9" key="1">
    <citation type="submission" date="2022-06" db="EMBL/GenBank/DDBJ databases">
        <title>Aquibacillus sp. a new bacterium isolated from soil saline samples.</title>
        <authorList>
            <person name="Galisteo C."/>
            <person name="De La Haba R."/>
            <person name="Sanchez-Porro C."/>
            <person name="Ventosa A."/>
        </authorList>
    </citation>
    <scope>NUCLEOTIDE SEQUENCE</scope>
    <source>
        <strain evidence="9">3ASR75-54</strain>
    </source>
</reference>
<protein>
    <submittedName>
        <fullName evidence="9">DMT family transporter</fullName>
    </submittedName>
</protein>
<dbReference type="InterPro" id="IPR000620">
    <property type="entry name" value="EamA_dom"/>
</dbReference>
<dbReference type="InterPro" id="IPR037185">
    <property type="entry name" value="EmrE-like"/>
</dbReference>
<sequence length="316" mass="34607">MVNSNVFHYLGLIIVAVIWGANFGISRWAMEVFPAEVFVFLRFGLALPILFIVLKLTEGSVKVDKQDIVKLALIGLIGVTLLEILVMYSIKYTTLANASLLNVAPWPIFAALFAPLFTREKMTLRLASGGIVALIGVTLIILGGKDGFNLSSEYMLGNFLALSISLIGALFNLACMPLMDKYSPMKVTSWYVLFGSLFLIPVTISGWSQVAWNDISPITFGAVFYNVVLCTVAAFVLWNLSMKKVGAAKANFYRYFVPVAAAASGVLFFNEQIMLPQIIGGLIIVLGLVWIGTERKQPIAIPPLNEKVRKASLDKN</sequence>
<evidence type="ECO:0000256" key="5">
    <source>
        <dbReference type="ARBA" id="ARBA00022989"/>
    </source>
</evidence>
<keyword evidence="10" id="KW-1185">Reference proteome</keyword>
<evidence type="ECO:0000259" key="8">
    <source>
        <dbReference type="Pfam" id="PF00892"/>
    </source>
</evidence>
<accession>A0A9X3WEJ5</accession>
<dbReference type="InterPro" id="IPR050638">
    <property type="entry name" value="AA-Vitamin_Transporters"/>
</dbReference>